<sequence>MKKVGFTTTIPVEIPLAAGWIPVDLNNRFITSDDPLFHIRRAERDGLPRNCCAWIKGIYGVVMESPDLDAVVMVTQGDCSNTHALSSLLRHRCPELRQILFGYPYPRNPEELDRAMDDLCQSFGTTLGEAEKTMRDLEPLRHKLRIIDDLTWREGTVTGEENHLALVSATDFNSDPTKFESFLDEILARASSRDIFAADSVVRLGIAGVPPLFTDFYQKIDSLGGRVVYNELSRQFAMIGGQDNLVERYFAYTYPYSFHGRVRDIRAEAGRRKLHGVISYVQSFCFRQLEQTILKDLVGLPVLTVEASDPGPVDSRTVMRLEAFIDMIQESR</sequence>
<dbReference type="Gene3D" id="3.40.50.11900">
    <property type="match status" value="1"/>
</dbReference>
<dbReference type="AlphaFoldDB" id="A0A2N1PV51"/>
<evidence type="ECO:0000313" key="2">
    <source>
        <dbReference type="EMBL" id="PKK92213.1"/>
    </source>
</evidence>
<dbReference type="PANTHER" id="PTHR30548">
    <property type="entry name" value="2-HYDROXYGLUTARYL-COA DEHYDRATASE, D-COMPONENT-RELATED"/>
    <property type="match status" value="1"/>
</dbReference>
<comment type="caution">
    <text evidence="2">The sequence shown here is derived from an EMBL/GenBank/DDBJ whole genome shotgun (WGS) entry which is preliminary data.</text>
</comment>
<comment type="similarity">
    <text evidence="1">Belongs to the FldB/FldC dehydratase alpha/beta subunit family.</text>
</comment>
<reference evidence="2 3" key="1">
    <citation type="journal article" date="2017" name="ISME J.">
        <title>Potential for microbial H2 and metal transformations associated with novel bacteria and archaea in deep terrestrial subsurface sediments.</title>
        <authorList>
            <person name="Hernsdorf A.W."/>
            <person name="Amano Y."/>
            <person name="Miyakawa K."/>
            <person name="Ise K."/>
            <person name="Suzuki Y."/>
            <person name="Anantharaman K."/>
            <person name="Probst A."/>
            <person name="Burstein D."/>
            <person name="Thomas B.C."/>
            <person name="Banfield J.F."/>
        </authorList>
    </citation>
    <scope>NUCLEOTIDE SEQUENCE [LARGE SCALE GENOMIC DNA]</scope>
    <source>
        <strain evidence="2">HGW-Wallbacteria-1</strain>
    </source>
</reference>
<proteinExistence type="inferred from homology"/>
<gene>
    <name evidence="2" type="ORF">CVV64_02030</name>
</gene>
<evidence type="ECO:0000256" key="1">
    <source>
        <dbReference type="ARBA" id="ARBA00005806"/>
    </source>
</evidence>
<evidence type="ECO:0000313" key="3">
    <source>
        <dbReference type="Proteomes" id="UP000233256"/>
    </source>
</evidence>
<dbReference type="EMBL" id="PGXC01000001">
    <property type="protein sequence ID" value="PKK92213.1"/>
    <property type="molecule type" value="Genomic_DNA"/>
</dbReference>
<dbReference type="Proteomes" id="UP000233256">
    <property type="component" value="Unassembled WGS sequence"/>
</dbReference>
<protein>
    <submittedName>
        <fullName evidence="2">2-hydroxyglutaryl-CoA dehydratase</fullName>
    </submittedName>
</protein>
<accession>A0A2N1PV51</accession>
<dbReference type="PANTHER" id="PTHR30548:SF3">
    <property type="entry name" value="2-HYDROXYACYL-COA DEHYDRATASE"/>
    <property type="match status" value="1"/>
</dbReference>
<dbReference type="Pfam" id="PF06050">
    <property type="entry name" value="HGD-D"/>
    <property type="match status" value="1"/>
</dbReference>
<organism evidence="2 3">
    <name type="scientific">Candidatus Wallbacteria bacterium HGW-Wallbacteria-1</name>
    <dbReference type="NCBI Taxonomy" id="2013854"/>
    <lineage>
        <taxon>Bacteria</taxon>
        <taxon>Candidatus Walliibacteriota</taxon>
    </lineage>
</organism>
<dbReference type="InterPro" id="IPR010327">
    <property type="entry name" value="FldB/FldC_alpha/beta"/>
</dbReference>
<dbReference type="Gene3D" id="3.40.50.11890">
    <property type="match status" value="1"/>
</dbReference>
<name>A0A2N1PV51_9BACT</name>